<dbReference type="HOGENOM" id="CLU_158623_0_0_7"/>
<organism evidence="1 2">
    <name type="scientific">Pseudodesulfovibrio aespoeensis (strain ATCC 700646 / DSM 10631 / Aspo-2)</name>
    <name type="common">Desulfovibrio aespoeensis</name>
    <dbReference type="NCBI Taxonomy" id="643562"/>
    <lineage>
        <taxon>Bacteria</taxon>
        <taxon>Pseudomonadati</taxon>
        <taxon>Thermodesulfobacteriota</taxon>
        <taxon>Desulfovibrionia</taxon>
        <taxon>Desulfovibrionales</taxon>
        <taxon>Desulfovibrionaceae</taxon>
    </lineage>
</organism>
<dbReference type="KEGG" id="das:Daes_0466"/>
<dbReference type="STRING" id="643562.Daes_0466"/>
<accession>E6VXM9</accession>
<name>E6VXM9_PSEA9</name>
<dbReference type="Proteomes" id="UP000002191">
    <property type="component" value="Chromosome"/>
</dbReference>
<dbReference type="InterPro" id="IPR019697">
    <property type="entry name" value="Phage_HP1_Orf28"/>
</dbReference>
<dbReference type="AlphaFoldDB" id="E6VXM9"/>
<proteinExistence type="predicted"/>
<reference evidence="2" key="1">
    <citation type="submission" date="2010-12" db="EMBL/GenBank/DDBJ databases">
        <title>Complete sequence of Desulfovibrio aespoeensis Aspo-2.</title>
        <authorList>
            <consortium name="US DOE Joint Genome Institute"/>
            <person name="Lucas S."/>
            <person name="Copeland A."/>
            <person name="Lapidus A."/>
            <person name="Cheng J.-F."/>
            <person name="Goodwin L."/>
            <person name="Pitluck S."/>
            <person name="Chertkov O."/>
            <person name="Misra M."/>
            <person name="Detter J.C."/>
            <person name="Han C."/>
            <person name="Tapia R."/>
            <person name="Land M."/>
            <person name="Hauser L."/>
            <person name="Kyrpides N."/>
            <person name="Ivanova N."/>
            <person name="Ovchinnikova G."/>
            <person name="Pedersen K."/>
            <person name="Jagevall S."/>
            <person name="Hazen T."/>
            <person name="Woyke T."/>
        </authorList>
    </citation>
    <scope>NUCLEOTIDE SEQUENCE [LARGE SCALE GENOMIC DNA]</scope>
    <source>
        <strain evidence="2">ATCC 700646 / DSM 10631 / Aspo-2</strain>
    </source>
</reference>
<dbReference type="RefSeq" id="WP_013513424.1">
    <property type="nucleotide sequence ID" value="NC_014844.1"/>
</dbReference>
<dbReference type="OrthoDB" id="5460949at2"/>
<dbReference type="Pfam" id="PF10761">
    <property type="entry name" value="DUF2590"/>
    <property type="match status" value="1"/>
</dbReference>
<dbReference type="EMBL" id="CP002431">
    <property type="protein sequence ID" value="ADU61487.1"/>
    <property type="molecule type" value="Genomic_DNA"/>
</dbReference>
<protein>
    <recommendedName>
        <fullName evidence="3">Phage protein</fullName>
    </recommendedName>
</protein>
<evidence type="ECO:0000313" key="2">
    <source>
        <dbReference type="Proteomes" id="UP000002191"/>
    </source>
</evidence>
<evidence type="ECO:0000313" key="1">
    <source>
        <dbReference type="EMBL" id="ADU61487.1"/>
    </source>
</evidence>
<keyword evidence="2" id="KW-1185">Reference proteome</keyword>
<evidence type="ECO:0008006" key="3">
    <source>
        <dbReference type="Google" id="ProtNLM"/>
    </source>
</evidence>
<sequence length="110" mass="12377">MADGKYFDLLITDDDITLDRGGIPERCRDRDSIAQDIKHMIRETGLLVELVGNRDARKKQENIIRLTIAVDNDERIVPGSCSIHEVSLGTFYLVAETAEFGPIDFKLEAL</sequence>
<dbReference type="eggNOG" id="ENOG5032Z29">
    <property type="taxonomic scope" value="Bacteria"/>
</dbReference>
<reference evidence="1 2" key="2">
    <citation type="journal article" date="2014" name="Genome Announc.">
        <title>Complete Genome Sequence of the Subsurface, Mesophilic Sulfate-Reducing Bacterium Desulfovibrio aespoeensis Aspo-2.</title>
        <authorList>
            <person name="Pedersen K."/>
            <person name="Bengtsson A."/>
            <person name="Edlund J."/>
            <person name="Rabe L."/>
            <person name="Hazen T."/>
            <person name="Chakraborty R."/>
            <person name="Goodwin L."/>
            <person name="Shapiro N."/>
        </authorList>
    </citation>
    <scope>NUCLEOTIDE SEQUENCE [LARGE SCALE GENOMIC DNA]</scope>
    <source>
        <strain evidence="2">ATCC 700646 / DSM 10631 / Aspo-2</strain>
    </source>
</reference>
<gene>
    <name evidence="1" type="ordered locus">Daes_0466</name>
</gene>